<dbReference type="PANTHER" id="PTHR36834:SF1">
    <property type="entry name" value="INTEGRAL MEMBRANE PROTEIN"/>
    <property type="match status" value="1"/>
</dbReference>
<dbReference type="PANTHER" id="PTHR36834">
    <property type="entry name" value="MEMBRANE PROTEIN-RELATED"/>
    <property type="match status" value="1"/>
</dbReference>
<feature type="transmembrane region" description="Helical" evidence="2">
    <location>
        <begin position="122"/>
        <end position="144"/>
    </location>
</feature>
<evidence type="ECO:0000259" key="3">
    <source>
        <dbReference type="Pfam" id="PF04892"/>
    </source>
</evidence>
<keyword evidence="5" id="KW-1185">Reference proteome</keyword>
<feature type="transmembrane region" description="Helical" evidence="2">
    <location>
        <begin position="156"/>
        <end position="176"/>
    </location>
</feature>
<keyword evidence="2" id="KW-0812">Transmembrane</keyword>
<feature type="domain" description="VanZ-like" evidence="3">
    <location>
        <begin position="56"/>
        <end position="170"/>
    </location>
</feature>
<evidence type="ECO:0000313" key="5">
    <source>
        <dbReference type="Proteomes" id="UP001240250"/>
    </source>
</evidence>
<sequence>MTLQPVEQRPEPTTASSPSTAPASSAASSTPTARRATDRPHRAPRVRLVATVMFGFYLVVLAAAAFLPLPFEQVPHGDGPSWDLTLRAPDLLGGWEAQRNVLMTLPLGVLLPLVVRWRYEALVLTCLAVTVTIETVQLVVSASVGWAWRAFDVNDILLNTIGGVLGLAITGLGLLVARRATLPEPRRLLPGVAALALVAWAGTATFPLGEPPLPTPAFACDEAPVGDVTTLPGGASVYAGTDGSVCVLSGDTATAVAHDVATGPALTSEQPDGTWEVGAAQPYDVERGLEPGVELHPVDGTHLLVWAVRR</sequence>
<keyword evidence="2" id="KW-0472">Membrane</keyword>
<accession>A0ABU0GI41</accession>
<dbReference type="InterPro" id="IPR053150">
    <property type="entry name" value="Teicoplanin_resist-assoc"/>
</dbReference>
<dbReference type="RefSeq" id="WP_070318521.1">
    <property type="nucleotide sequence ID" value="NZ_JAUSVM010000001.1"/>
</dbReference>
<organism evidence="4 5">
    <name type="scientific">Cellulomonas iranensis</name>
    <dbReference type="NCBI Taxonomy" id="76862"/>
    <lineage>
        <taxon>Bacteria</taxon>
        <taxon>Bacillati</taxon>
        <taxon>Actinomycetota</taxon>
        <taxon>Actinomycetes</taxon>
        <taxon>Micrococcales</taxon>
        <taxon>Cellulomonadaceae</taxon>
        <taxon>Cellulomonas</taxon>
    </lineage>
</organism>
<comment type="caution">
    <text evidence="4">The sequence shown here is derived from an EMBL/GenBank/DDBJ whole genome shotgun (WGS) entry which is preliminary data.</text>
</comment>
<evidence type="ECO:0000256" key="1">
    <source>
        <dbReference type="SAM" id="MobiDB-lite"/>
    </source>
</evidence>
<gene>
    <name evidence="4" type="ORF">JO380_001402</name>
</gene>
<proteinExistence type="predicted"/>
<evidence type="ECO:0000256" key="2">
    <source>
        <dbReference type="SAM" id="Phobius"/>
    </source>
</evidence>
<dbReference type="InterPro" id="IPR006976">
    <property type="entry name" value="VanZ-like"/>
</dbReference>
<dbReference type="Pfam" id="PF04892">
    <property type="entry name" value="VanZ"/>
    <property type="match status" value="1"/>
</dbReference>
<dbReference type="Proteomes" id="UP001240250">
    <property type="component" value="Unassembled WGS sequence"/>
</dbReference>
<protein>
    <submittedName>
        <fullName evidence="4">Glycopeptide antibiotics resistance protein</fullName>
    </submittedName>
</protein>
<feature type="transmembrane region" description="Helical" evidence="2">
    <location>
        <begin position="48"/>
        <end position="71"/>
    </location>
</feature>
<name>A0ABU0GI41_9CELL</name>
<feature type="transmembrane region" description="Helical" evidence="2">
    <location>
        <begin position="188"/>
        <end position="208"/>
    </location>
</feature>
<evidence type="ECO:0000313" key="4">
    <source>
        <dbReference type="EMBL" id="MDQ0425021.1"/>
    </source>
</evidence>
<keyword evidence="2" id="KW-1133">Transmembrane helix</keyword>
<feature type="region of interest" description="Disordered" evidence="1">
    <location>
        <begin position="1"/>
        <end position="40"/>
    </location>
</feature>
<reference evidence="4 5" key="1">
    <citation type="submission" date="2023-07" db="EMBL/GenBank/DDBJ databases">
        <title>Sequencing the genomes of 1000 actinobacteria strains.</title>
        <authorList>
            <person name="Klenk H.-P."/>
        </authorList>
    </citation>
    <scope>NUCLEOTIDE SEQUENCE [LARGE SCALE GENOMIC DNA]</scope>
    <source>
        <strain evidence="4 5">DSM 14785</strain>
    </source>
</reference>
<dbReference type="EMBL" id="JAUSVM010000001">
    <property type="protein sequence ID" value="MDQ0425021.1"/>
    <property type="molecule type" value="Genomic_DNA"/>
</dbReference>
<feature type="transmembrane region" description="Helical" evidence="2">
    <location>
        <begin position="97"/>
        <end position="115"/>
    </location>
</feature>
<feature type="compositionally biased region" description="Low complexity" evidence="1">
    <location>
        <begin position="11"/>
        <end position="34"/>
    </location>
</feature>